<dbReference type="PANTHER" id="PTHR37807">
    <property type="entry name" value="OS07G0160300 PROTEIN"/>
    <property type="match status" value="1"/>
</dbReference>
<proteinExistence type="predicted"/>
<keyword evidence="1" id="KW-0808">Transferase</keyword>
<dbReference type="RefSeq" id="WP_208613399.1">
    <property type="nucleotide sequence ID" value="NZ_FNSO01000004.1"/>
</dbReference>
<dbReference type="Gene3D" id="3.40.50.300">
    <property type="entry name" value="P-loop containing nucleotide triphosphate hydrolases"/>
    <property type="match status" value="1"/>
</dbReference>
<gene>
    <name evidence="1" type="ORF">SAMN04489727_5593</name>
</gene>
<dbReference type="AlphaFoldDB" id="A0A1H4WFL0"/>
<sequence length="173" mass="18186">MPPPCLVVVGGLPATGKSTISAELARRTGFAFLRIDTIEQAILRSTALAAPLGPVGYVVAYDVAADLLRTGVSVIAECVNPLAVTRDAWRATGSAAGARVLETEVVCSDPAEHRRRAETRDPGVPGLDPPTWAEIVAREYAPWDRERLVVDTAGRPVGESVSLITAALAAAEF</sequence>
<dbReference type="GO" id="GO:0016301">
    <property type="term" value="F:kinase activity"/>
    <property type="evidence" value="ECO:0007669"/>
    <property type="project" value="UniProtKB-KW"/>
</dbReference>
<dbReference type="Proteomes" id="UP000199622">
    <property type="component" value="Unassembled WGS sequence"/>
</dbReference>
<dbReference type="STRING" id="208445.SAMN04489727_5593"/>
<dbReference type="PANTHER" id="PTHR37807:SF3">
    <property type="entry name" value="OS07G0160300 PROTEIN"/>
    <property type="match status" value="1"/>
</dbReference>
<protein>
    <submittedName>
        <fullName evidence="1">Predicted kinase</fullName>
    </submittedName>
</protein>
<dbReference type="Pfam" id="PF13671">
    <property type="entry name" value="AAA_33"/>
    <property type="match status" value="1"/>
</dbReference>
<accession>A0A1H4WFL0</accession>
<keyword evidence="2" id="KW-1185">Reference proteome</keyword>
<reference evidence="2" key="1">
    <citation type="submission" date="2016-10" db="EMBL/GenBank/DDBJ databases">
        <authorList>
            <person name="Varghese N."/>
            <person name="Submissions S."/>
        </authorList>
    </citation>
    <scope>NUCLEOTIDE SEQUENCE [LARGE SCALE GENOMIC DNA]</scope>
    <source>
        <strain evidence="2">DSM 44544</strain>
    </source>
</reference>
<name>A0A1H4WFL0_9PSEU</name>
<keyword evidence="1" id="KW-0418">Kinase</keyword>
<dbReference type="SUPFAM" id="SSF52540">
    <property type="entry name" value="P-loop containing nucleoside triphosphate hydrolases"/>
    <property type="match status" value="1"/>
</dbReference>
<evidence type="ECO:0000313" key="2">
    <source>
        <dbReference type="Proteomes" id="UP000199622"/>
    </source>
</evidence>
<evidence type="ECO:0000313" key="1">
    <source>
        <dbReference type="EMBL" id="SEC91890.1"/>
    </source>
</evidence>
<dbReference type="EMBL" id="FNSO01000004">
    <property type="protein sequence ID" value="SEC91890.1"/>
    <property type="molecule type" value="Genomic_DNA"/>
</dbReference>
<organism evidence="1 2">
    <name type="scientific">Amycolatopsis tolypomycina</name>
    <dbReference type="NCBI Taxonomy" id="208445"/>
    <lineage>
        <taxon>Bacteria</taxon>
        <taxon>Bacillati</taxon>
        <taxon>Actinomycetota</taxon>
        <taxon>Actinomycetes</taxon>
        <taxon>Pseudonocardiales</taxon>
        <taxon>Pseudonocardiaceae</taxon>
        <taxon>Amycolatopsis</taxon>
    </lineage>
</organism>
<dbReference type="InterPro" id="IPR027417">
    <property type="entry name" value="P-loop_NTPase"/>
</dbReference>